<dbReference type="CDD" id="cd00093">
    <property type="entry name" value="HTH_XRE"/>
    <property type="match status" value="1"/>
</dbReference>
<dbReference type="InParanoid" id="Q2LRU1"/>
<sequence length="82" mass="8851">MTEKRILKNKAATAADIGVAIRKKRKEDGLTLADAAALCGVGYRFMSDLENGKATAQVGKVLQVLTALGLDVYIESRSWPNE</sequence>
<dbReference type="GO" id="GO:0003677">
    <property type="term" value="F:DNA binding"/>
    <property type="evidence" value="ECO:0007669"/>
    <property type="project" value="InterPro"/>
</dbReference>
<dbReference type="PROSITE" id="PS50943">
    <property type="entry name" value="HTH_CROC1"/>
    <property type="match status" value="1"/>
</dbReference>
<dbReference type="STRING" id="56780.SYN_02733"/>
<reference evidence="2 3" key="1">
    <citation type="journal article" date="2007" name="Proc. Natl. Acad. Sci. U.S.A.">
        <title>The genome of Syntrophus aciditrophicus: life at the thermodynamic limit of microbial growth.</title>
        <authorList>
            <person name="McInerney M.J."/>
            <person name="Rohlin L."/>
            <person name="Mouttaki H."/>
            <person name="Kim U."/>
            <person name="Krupp R.S."/>
            <person name="Rios-Hernandez L."/>
            <person name="Sieber J."/>
            <person name="Struchtemeyer C.G."/>
            <person name="Bhattacharyya A."/>
            <person name="Campbell J.W."/>
            <person name="Gunsalus R.P."/>
        </authorList>
    </citation>
    <scope>NUCLEOTIDE SEQUENCE [LARGE SCALE GENOMIC DNA]</scope>
    <source>
        <strain evidence="2 3">SB</strain>
    </source>
</reference>
<dbReference type="eggNOG" id="COG1396">
    <property type="taxonomic scope" value="Bacteria"/>
</dbReference>
<dbReference type="InterPro" id="IPR001387">
    <property type="entry name" value="Cro/C1-type_HTH"/>
</dbReference>
<gene>
    <name evidence="2" type="ORF">SYN_02733</name>
</gene>
<dbReference type="Gene3D" id="1.10.260.40">
    <property type="entry name" value="lambda repressor-like DNA-binding domains"/>
    <property type="match status" value="1"/>
</dbReference>
<dbReference type="KEGG" id="sat:SYN_02733"/>
<evidence type="ECO:0000313" key="2">
    <source>
        <dbReference type="EMBL" id="ABC76802.1"/>
    </source>
</evidence>
<dbReference type="SUPFAM" id="SSF47413">
    <property type="entry name" value="lambda repressor-like DNA-binding domains"/>
    <property type="match status" value="1"/>
</dbReference>
<dbReference type="Proteomes" id="UP000001933">
    <property type="component" value="Chromosome"/>
</dbReference>
<protein>
    <submittedName>
        <fullName evidence="2">Helix-turn-helix DNA binding protein</fullName>
    </submittedName>
</protein>
<proteinExistence type="predicted"/>
<keyword evidence="3" id="KW-1185">Reference proteome</keyword>
<feature type="domain" description="HTH cro/C1-type" evidence="1">
    <location>
        <begin position="21"/>
        <end position="74"/>
    </location>
</feature>
<evidence type="ECO:0000313" key="3">
    <source>
        <dbReference type="Proteomes" id="UP000001933"/>
    </source>
</evidence>
<dbReference type="SMART" id="SM00530">
    <property type="entry name" value="HTH_XRE"/>
    <property type="match status" value="1"/>
</dbReference>
<evidence type="ECO:0000259" key="1">
    <source>
        <dbReference type="PROSITE" id="PS50943"/>
    </source>
</evidence>
<dbReference type="EMBL" id="CP000252">
    <property type="protein sequence ID" value="ABC76802.1"/>
    <property type="molecule type" value="Genomic_DNA"/>
</dbReference>
<dbReference type="Pfam" id="PF01381">
    <property type="entry name" value="HTH_3"/>
    <property type="match status" value="1"/>
</dbReference>
<dbReference type="InterPro" id="IPR010982">
    <property type="entry name" value="Lambda_DNA-bd_dom_sf"/>
</dbReference>
<name>Q2LRU1_SYNAS</name>
<dbReference type="HOGENOM" id="CLU_066192_47_3_7"/>
<organism evidence="2 3">
    <name type="scientific">Syntrophus aciditrophicus (strain SB)</name>
    <dbReference type="NCBI Taxonomy" id="56780"/>
    <lineage>
        <taxon>Bacteria</taxon>
        <taxon>Pseudomonadati</taxon>
        <taxon>Thermodesulfobacteriota</taxon>
        <taxon>Syntrophia</taxon>
        <taxon>Syntrophales</taxon>
        <taxon>Syntrophaceae</taxon>
        <taxon>Syntrophus</taxon>
    </lineage>
</organism>
<dbReference type="AlphaFoldDB" id="Q2LRU1"/>
<dbReference type="OrthoDB" id="5422754at2"/>
<accession>Q2LRU1</accession>